<comment type="caution">
    <text evidence="2">The sequence shown here is derived from an EMBL/GenBank/DDBJ whole genome shotgun (WGS) entry which is preliminary data.</text>
</comment>
<dbReference type="Proteomes" id="UP001596514">
    <property type="component" value="Unassembled WGS sequence"/>
</dbReference>
<evidence type="ECO:0000256" key="1">
    <source>
        <dbReference type="SAM" id="MobiDB-lite"/>
    </source>
</evidence>
<accession>A0ABW2SV66</accession>
<sequence>MPPVRLGHHYIDLARGWLYHGNRQKALETLLAARRAATLCDRPIDGLRIQVREVETAALLRLGRYRPLPSGHGGHAFPRPSRRAADDIAPRFPDRMAPDMADP</sequence>
<reference evidence="3" key="1">
    <citation type="journal article" date="2019" name="Int. J. Syst. Evol. Microbiol.">
        <title>The Global Catalogue of Microorganisms (GCM) 10K type strain sequencing project: providing services to taxonomists for standard genome sequencing and annotation.</title>
        <authorList>
            <consortium name="The Broad Institute Genomics Platform"/>
            <consortium name="The Broad Institute Genome Sequencing Center for Infectious Disease"/>
            <person name="Wu L."/>
            <person name="Ma J."/>
        </authorList>
    </citation>
    <scope>NUCLEOTIDE SEQUENCE [LARGE SCALE GENOMIC DNA]</scope>
    <source>
        <strain evidence="3">JCM 10083</strain>
    </source>
</reference>
<feature type="compositionally biased region" description="Basic and acidic residues" evidence="1">
    <location>
        <begin position="83"/>
        <end position="97"/>
    </location>
</feature>
<dbReference type="EMBL" id="JBHTEE010000001">
    <property type="protein sequence ID" value="MFC7599944.1"/>
    <property type="molecule type" value="Genomic_DNA"/>
</dbReference>
<gene>
    <name evidence="2" type="ORF">ACFQVD_07475</name>
</gene>
<name>A0ABW2SV66_9ACTN</name>
<feature type="region of interest" description="Disordered" evidence="1">
    <location>
        <begin position="69"/>
        <end position="103"/>
    </location>
</feature>
<evidence type="ECO:0000313" key="2">
    <source>
        <dbReference type="EMBL" id="MFC7599944.1"/>
    </source>
</evidence>
<keyword evidence="3" id="KW-1185">Reference proteome</keyword>
<organism evidence="2 3">
    <name type="scientific">Streptosporangium amethystogenes subsp. fukuiense</name>
    <dbReference type="NCBI Taxonomy" id="698418"/>
    <lineage>
        <taxon>Bacteria</taxon>
        <taxon>Bacillati</taxon>
        <taxon>Actinomycetota</taxon>
        <taxon>Actinomycetes</taxon>
        <taxon>Streptosporangiales</taxon>
        <taxon>Streptosporangiaceae</taxon>
        <taxon>Streptosporangium</taxon>
    </lineage>
</organism>
<protein>
    <submittedName>
        <fullName evidence="2">Uncharacterized protein</fullName>
    </submittedName>
</protein>
<evidence type="ECO:0000313" key="3">
    <source>
        <dbReference type="Proteomes" id="UP001596514"/>
    </source>
</evidence>
<proteinExistence type="predicted"/>
<dbReference type="RefSeq" id="WP_343967148.1">
    <property type="nucleotide sequence ID" value="NZ_BAAAGK010000055.1"/>
</dbReference>